<reference evidence="2" key="1">
    <citation type="journal article" date="2023" name="G3 (Bethesda)">
        <title>A reference genome for the long-term kleptoplast-retaining sea slug Elysia crispata morphotype clarki.</title>
        <authorList>
            <person name="Eastman K.E."/>
            <person name="Pendleton A.L."/>
            <person name="Shaikh M.A."/>
            <person name="Suttiyut T."/>
            <person name="Ogas R."/>
            <person name="Tomko P."/>
            <person name="Gavelis G."/>
            <person name="Widhalm J.R."/>
            <person name="Wisecaver J.H."/>
        </authorList>
    </citation>
    <scope>NUCLEOTIDE SEQUENCE</scope>
    <source>
        <strain evidence="2">ECLA1</strain>
    </source>
</reference>
<comment type="caution">
    <text evidence="2">The sequence shown here is derived from an EMBL/GenBank/DDBJ whole genome shotgun (WGS) entry which is preliminary data.</text>
</comment>
<accession>A0AAE1DNN6</accession>
<evidence type="ECO:0000256" key="1">
    <source>
        <dbReference type="SAM" id="MobiDB-lite"/>
    </source>
</evidence>
<protein>
    <submittedName>
        <fullName evidence="2">Uncharacterized protein</fullName>
    </submittedName>
</protein>
<proteinExistence type="predicted"/>
<dbReference type="AlphaFoldDB" id="A0AAE1DNN6"/>
<organism evidence="2 3">
    <name type="scientific">Elysia crispata</name>
    <name type="common">lettuce slug</name>
    <dbReference type="NCBI Taxonomy" id="231223"/>
    <lineage>
        <taxon>Eukaryota</taxon>
        <taxon>Metazoa</taxon>
        <taxon>Spiralia</taxon>
        <taxon>Lophotrochozoa</taxon>
        <taxon>Mollusca</taxon>
        <taxon>Gastropoda</taxon>
        <taxon>Heterobranchia</taxon>
        <taxon>Euthyneura</taxon>
        <taxon>Panpulmonata</taxon>
        <taxon>Sacoglossa</taxon>
        <taxon>Placobranchoidea</taxon>
        <taxon>Plakobranchidae</taxon>
        <taxon>Elysia</taxon>
    </lineage>
</organism>
<name>A0AAE1DNN6_9GAST</name>
<feature type="compositionally biased region" description="Polar residues" evidence="1">
    <location>
        <begin position="112"/>
        <end position="132"/>
    </location>
</feature>
<feature type="region of interest" description="Disordered" evidence="1">
    <location>
        <begin position="1"/>
        <end position="20"/>
    </location>
</feature>
<evidence type="ECO:0000313" key="2">
    <source>
        <dbReference type="EMBL" id="KAK3777466.1"/>
    </source>
</evidence>
<feature type="compositionally biased region" description="Polar residues" evidence="1">
    <location>
        <begin position="1"/>
        <end position="11"/>
    </location>
</feature>
<sequence>MHQTHQAQVWTGPSPGADNHTDNLEMVNHEPSGPACSCFFLSLYLHKQVTEEPHTPYLLLRLPVRRERKRERTVLEDALLWPCAVACVTASDSLFTLQEALVGRDARDSCRRSNPQTAWRSSVGRTNQDSYD</sequence>
<feature type="region of interest" description="Disordered" evidence="1">
    <location>
        <begin position="105"/>
        <end position="132"/>
    </location>
</feature>
<evidence type="ECO:0000313" key="3">
    <source>
        <dbReference type="Proteomes" id="UP001283361"/>
    </source>
</evidence>
<gene>
    <name evidence="2" type="ORF">RRG08_032569</name>
</gene>
<dbReference type="Proteomes" id="UP001283361">
    <property type="component" value="Unassembled WGS sequence"/>
</dbReference>
<dbReference type="EMBL" id="JAWDGP010003079">
    <property type="protein sequence ID" value="KAK3777466.1"/>
    <property type="molecule type" value="Genomic_DNA"/>
</dbReference>
<keyword evidence="3" id="KW-1185">Reference proteome</keyword>